<dbReference type="Proteomes" id="UP000499080">
    <property type="component" value="Unassembled WGS sequence"/>
</dbReference>
<dbReference type="GO" id="GO:0005524">
    <property type="term" value="F:ATP binding"/>
    <property type="evidence" value="ECO:0007669"/>
    <property type="project" value="UniProtKB-UniRule"/>
</dbReference>
<dbReference type="PROSITE" id="PS00107">
    <property type="entry name" value="PROTEIN_KINASE_ATP"/>
    <property type="match status" value="1"/>
</dbReference>
<dbReference type="PANTHER" id="PTHR24416">
    <property type="entry name" value="TYROSINE-PROTEIN KINASE RECEPTOR"/>
    <property type="match status" value="1"/>
</dbReference>
<reference evidence="4 5" key="1">
    <citation type="journal article" date="2019" name="Sci. Rep.">
        <title>Orb-weaving spider Araneus ventricosus genome elucidates the spidroin gene catalogue.</title>
        <authorList>
            <person name="Kono N."/>
            <person name="Nakamura H."/>
            <person name="Ohtoshi R."/>
            <person name="Moran D.A.P."/>
            <person name="Shinohara A."/>
            <person name="Yoshida Y."/>
            <person name="Fujiwara M."/>
            <person name="Mori M."/>
            <person name="Tomita M."/>
            <person name="Arakawa K."/>
        </authorList>
    </citation>
    <scope>NUCLEOTIDE SEQUENCE [LARGE SCALE GENOMIC DNA]</scope>
</reference>
<protein>
    <recommendedName>
        <fullName evidence="3">Protein kinase domain-containing protein</fullName>
    </recommendedName>
</protein>
<dbReference type="PANTHER" id="PTHR24416:SF617">
    <property type="entry name" value="RET ONCOGENE, ISOFORM A"/>
    <property type="match status" value="1"/>
</dbReference>
<comment type="caution">
    <text evidence="4">The sequence shown here is derived from an EMBL/GenBank/DDBJ whole genome shotgun (WGS) entry which is preliminary data.</text>
</comment>
<comment type="subcellular location">
    <subcellularLocation>
        <location evidence="1">Membrane</location>
        <topology evidence="1">Single-pass membrane protein</topology>
    </subcellularLocation>
</comment>
<dbReference type="GO" id="GO:0005886">
    <property type="term" value="C:plasma membrane"/>
    <property type="evidence" value="ECO:0007669"/>
    <property type="project" value="TreeGrafter"/>
</dbReference>
<evidence type="ECO:0000313" key="4">
    <source>
        <dbReference type="EMBL" id="GBM95699.1"/>
    </source>
</evidence>
<feature type="binding site" evidence="2">
    <location>
        <position position="90"/>
    </location>
    <ligand>
        <name>ATP</name>
        <dbReference type="ChEBI" id="CHEBI:30616"/>
    </ligand>
</feature>
<evidence type="ECO:0000313" key="5">
    <source>
        <dbReference type="Proteomes" id="UP000499080"/>
    </source>
</evidence>
<proteinExistence type="predicted"/>
<feature type="domain" description="Protein kinase" evidence="3">
    <location>
        <begin position="56"/>
        <end position="131"/>
    </location>
</feature>
<gene>
    <name evidence="4" type="ORF">AVEN_93188_1</name>
</gene>
<keyword evidence="2" id="KW-0547">Nucleotide-binding</keyword>
<evidence type="ECO:0000259" key="3">
    <source>
        <dbReference type="PROSITE" id="PS50011"/>
    </source>
</evidence>
<dbReference type="InterPro" id="IPR000719">
    <property type="entry name" value="Prot_kinase_dom"/>
</dbReference>
<dbReference type="InterPro" id="IPR017441">
    <property type="entry name" value="Protein_kinase_ATP_BS"/>
</dbReference>
<dbReference type="GO" id="GO:0007169">
    <property type="term" value="P:cell surface receptor protein tyrosine kinase signaling pathway"/>
    <property type="evidence" value="ECO:0007669"/>
    <property type="project" value="TreeGrafter"/>
</dbReference>
<name>A0A4Y2K1I8_ARAVE</name>
<dbReference type="InterPro" id="IPR011009">
    <property type="entry name" value="Kinase-like_dom_sf"/>
</dbReference>
<organism evidence="4 5">
    <name type="scientific">Araneus ventricosus</name>
    <name type="common">Orbweaver spider</name>
    <name type="synonym">Epeira ventricosa</name>
    <dbReference type="NCBI Taxonomy" id="182803"/>
    <lineage>
        <taxon>Eukaryota</taxon>
        <taxon>Metazoa</taxon>
        <taxon>Ecdysozoa</taxon>
        <taxon>Arthropoda</taxon>
        <taxon>Chelicerata</taxon>
        <taxon>Arachnida</taxon>
        <taxon>Araneae</taxon>
        <taxon>Araneomorphae</taxon>
        <taxon>Entelegynae</taxon>
        <taxon>Araneoidea</taxon>
        <taxon>Araneidae</taxon>
        <taxon>Araneus</taxon>
    </lineage>
</organism>
<sequence>MRLKVVTNLMRLKVVTNLMRLNISGYEKGFRLFKKFQVTQRPLMQQAKLEFPRDQLTLEETLGEGEFGKVVKGKAKNISGMPGTTTVAVKMLKDGSSPSERRDLVSELNLLKEISHPNVIRLLGASTDDGK</sequence>
<dbReference type="SUPFAM" id="SSF56112">
    <property type="entry name" value="Protein kinase-like (PK-like)"/>
    <property type="match status" value="1"/>
</dbReference>
<dbReference type="Pfam" id="PF07714">
    <property type="entry name" value="PK_Tyr_Ser-Thr"/>
    <property type="match status" value="1"/>
</dbReference>
<keyword evidence="2" id="KW-0067">ATP-binding</keyword>
<evidence type="ECO:0000256" key="2">
    <source>
        <dbReference type="PROSITE-ProRule" id="PRU10141"/>
    </source>
</evidence>
<keyword evidence="5" id="KW-1185">Reference proteome</keyword>
<dbReference type="GO" id="GO:0043235">
    <property type="term" value="C:receptor complex"/>
    <property type="evidence" value="ECO:0007669"/>
    <property type="project" value="TreeGrafter"/>
</dbReference>
<dbReference type="InterPro" id="IPR001245">
    <property type="entry name" value="Ser-Thr/Tyr_kinase_cat_dom"/>
</dbReference>
<dbReference type="PROSITE" id="PS50011">
    <property type="entry name" value="PROTEIN_KINASE_DOM"/>
    <property type="match status" value="1"/>
</dbReference>
<dbReference type="AlphaFoldDB" id="A0A4Y2K1I8"/>
<dbReference type="GO" id="GO:0004714">
    <property type="term" value="F:transmembrane receptor protein tyrosine kinase activity"/>
    <property type="evidence" value="ECO:0007669"/>
    <property type="project" value="TreeGrafter"/>
</dbReference>
<dbReference type="OrthoDB" id="6423461at2759"/>
<dbReference type="InterPro" id="IPR050122">
    <property type="entry name" value="RTK"/>
</dbReference>
<evidence type="ECO:0000256" key="1">
    <source>
        <dbReference type="ARBA" id="ARBA00004167"/>
    </source>
</evidence>
<accession>A0A4Y2K1I8</accession>
<dbReference type="Gene3D" id="3.30.200.20">
    <property type="entry name" value="Phosphorylase Kinase, domain 1"/>
    <property type="match status" value="1"/>
</dbReference>
<dbReference type="EMBL" id="BGPR01004082">
    <property type="protein sequence ID" value="GBM95699.1"/>
    <property type="molecule type" value="Genomic_DNA"/>
</dbReference>